<feature type="compositionally biased region" description="Basic and acidic residues" evidence="1">
    <location>
        <begin position="124"/>
        <end position="139"/>
    </location>
</feature>
<evidence type="ECO:0000313" key="3">
    <source>
        <dbReference type="EMBL" id="CDZ98358.1"/>
    </source>
</evidence>
<dbReference type="EMBL" id="LN483345">
    <property type="protein sequence ID" value="CDZ98358.1"/>
    <property type="molecule type" value="Genomic_DNA"/>
</dbReference>
<name>A0A0F7SL32_PHARH</name>
<evidence type="ECO:0000256" key="1">
    <source>
        <dbReference type="SAM" id="MobiDB-lite"/>
    </source>
</evidence>
<reference evidence="3" key="1">
    <citation type="submission" date="2014-08" db="EMBL/GenBank/DDBJ databases">
        <authorList>
            <person name="Sharma Rahul"/>
            <person name="Thines Marco"/>
        </authorList>
    </citation>
    <scope>NUCLEOTIDE SEQUENCE</scope>
</reference>
<keyword evidence="2" id="KW-0732">Signal</keyword>
<organism evidence="3">
    <name type="scientific">Phaffia rhodozyma</name>
    <name type="common">Yeast</name>
    <name type="synonym">Xanthophyllomyces dendrorhous</name>
    <dbReference type="NCBI Taxonomy" id="264483"/>
    <lineage>
        <taxon>Eukaryota</taxon>
        <taxon>Fungi</taxon>
        <taxon>Dikarya</taxon>
        <taxon>Basidiomycota</taxon>
        <taxon>Agaricomycotina</taxon>
        <taxon>Tremellomycetes</taxon>
        <taxon>Cystofilobasidiales</taxon>
        <taxon>Mrakiaceae</taxon>
        <taxon>Phaffia</taxon>
    </lineage>
</organism>
<sequence>MLFQSACAVFLSTVLTSICLSVVSATPIAPEEPQVLIQGMMSAEQECTYACSYLPRYVPQPSLFLNGHISCVYYDPIAEKTCIYSTSDGTSNDPSCQGKLELICTPTKQTLNSATQTEIRRRLEGRQWSAAKERAEAKARQAARRRRSLP</sequence>
<feature type="region of interest" description="Disordered" evidence="1">
    <location>
        <begin position="124"/>
        <end position="150"/>
    </location>
</feature>
<feature type="signal peptide" evidence="2">
    <location>
        <begin position="1"/>
        <end position="25"/>
    </location>
</feature>
<protein>
    <submittedName>
        <fullName evidence="3">Uncharacterized protein</fullName>
    </submittedName>
</protein>
<proteinExistence type="predicted"/>
<evidence type="ECO:0000256" key="2">
    <source>
        <dbReference type="SAM" id="SignalP"/>
    </source>
</evidence>
<feature type="compositionally biased region" description="Basic residues" evidence="1">
    <location>
        <begin position="141"/>
        <end position="150"/>
    </location>
</feature>
<feature type="chain" id="PRO_5002521950" evidence="2">
    <location>
        <begin position="26"/>
        <end position="150"/>
    </location>
</feature>
<dbReference type="AlphaFoldDB" id="A0A0F7SL32"/>
<accession>A0A0F7SL32</accession>